<evidence type="ECO:0000313" key="10">
    <source>
        <dbReference type="EnsemblMetazoa" id="XP_003250953"/>
    </source>
</evidence>
<dbReference type="Pfam" id="PF05375">
    <property type="entry name" value="Pacifastin_I"/>
    <property type="match status" value="1"/>
</dbReference>
<comment type="similarity">
    <text evidence="6 7">Belongs to the protease inhibitor I19 family.</text>
</comment>
<dbReference type="EnsemblMetazoa" id="XM_003250905">
    <property type="protein sequence ID" value="XP_003250953"/>
    <property type="gene ID" value="LOC107963967"/>
</dbReference>
<keyword evidence="11" id="KW-1185">Reference proteome</keyword>
<dbReference type="GO" id="GO:0004867">
    <property type="term" value="F:serine-type endopeptidase inhibitor activity"/>
    <property type="evidence" value="ECO:0007669"/>
    <property type="project" value="UniProtKB-UniRule"/>
</dbReference>
<dbReference type="PROSITE" id="PS51446">
    <property type="entry name" value="PACIFASTIN"/>
    <property type="match status" value="1"/>
</dbReference>
<feature type="domain" description="Pacifastin" evidence="9">
    <location>
        <begin position="21"/>
        <end position="55"/>
    </location>
</feature>
<reference evidence="12" key="2">
    <citation type="submission" date="2025-04" db="UniProtKB">
        <authorList>
            <consortium name="RefSeq"/>
        </authorList>
    </citation>
    <scope>IDENTIFICATION</scope>
    <source>
        <strain evidence="12">DH4</strain>
        <tissue evidence="12">Whole body</tissue>
    </source>
</reference>
<feature type="chain" id="PRO_5044659345" evidence="8">
    <location>
        <begin position="20"/>
        <end position="78"/>
    </location>
</feature>
<evidence type="ECO:0000256" key="3">
    <source>
        <dbReference type="ARBA" id="ARBA00022690"/>
    </source>
</evidence>
<accession>A0A8B6XVP2</accession>
<dbReference type="GeneID" id="107963967"/>
<dbReference type="KEGG" id="ame:107963967"/>
<evidence type="ECO:0000256" key="5">
    <source>
        <dbReference type="ARBA" id="ARBA00023157"/>
    </source>
</evidence>
<evidence type="ECO:0000259" key="9">
    <source>
        <dbReference type="PROSITE" id="PS51446"/>
    </source>
</evidence>
<organism evidence="11 12">
    <name type="scientific">Apis mellifera</name>
    <name type="common">Honeybee</name>
    <dbReference type="NCBI Taxonomy" id="7460"/>
    <lineage>
        <taxon>Eukaryota</taxon>
        <taxon>Metazoa</taxon>
        <taxon>Ecdysozoa</taxon>
        <taxon>Arthropoda</taxon>
        <taxon>Hexapoda</taxon>
        <taxon>Insecta</taxon>
        <taxon>Pterygota</taxon>
        <taxon>Neoptera</taxon>
        <taxon>Endopterygota</taxon>
        <taxon>Hymenoptera</taxon>
        <taxon>Apocrita</taxon>
        <taxon>Aculeata</taxon>
        <taxon>Apoidea</taxon>
        <taxon>Anthophila</taxon>
        <taxon>Apidae</taxon>
        <taxon>Apis</taxon>
    </lineage>
</organism>
<dbReference type="GO" id="GO:0005576">
    <property type="term" value="C:extracellular region"/>
    <property type="evidence" value="ECO:0007669"/>
    <property type="project" value="UniProtKB-SubCell"/>
</dbReference>
<evidence type="ECO:0000313" key="11">
    <source>
        <dbReference type="Proteomes" id="UP000005203"/>
    </source>
</evidence>
<keyword evidence="3 7" id="KW-0646">Protease inhibitor</keyword>
<dbReference type="Proteomes" id="UP000005203">
    <property type="component" value="Linkage group LG12"/>
</dbReference>
<keyword evidence="8" id="KW-0732">Signal</keyword>
<feature type="signal peptide" evidence="8">
    <location>
        <begin position="1"/>
        <end position="19"/>
    </location>
</feature>
<evidence type="ECO:0000256" key="8">
    <source>
        <dbReference type="SAM" id="SignalP"/>
    </source>
</evidence>
<keyword evidence="5 7" id="KW-1015">Disulfide bond</keyword>
<accession>A0A7M7GEP6</accession>
<dbReference type="OMA" id="CTMTACE"/>
<protein>
    <submittedName>
        <fullName evidence="12">Serine protease inhibitor 3</fullName>
    </submittedName>
</protein>
<dbReference type="InterPro" id="IPR036201">
    <property type="entry name" value="Pacifastin_dom_sf"/>
</dbReference>
<keyword evidence="4 7" id="KW-0722">Serine protease inhibitor</keyword>
<accession>A0A8U0WSJ0</accession>
<evidence type="ECO:0000256" key="4">
    <source>
        <dbReference type="ARBA" id="ARBA00022900"/>
    </source>
</evidence>
<dbReference type="OrthoDB" id="10026631at2759"/>
<comment type="caution">
    <text evidence="7">Lacks conserved residue(s) required for the propagation of feature annotation.</text>
</comment>
<evidence type="ECO:0000256" key="1">
    <source>
        <dbReference type="ARBA" id="ARBA00004613"/>
    </source>
</evidence>
<gene>
    <name evidence="12" type="primary">LOC107963967</name>
    <name evidence="10" type="synonym">107963967</name>
</gene>
<sequence length="78" mass="8684">MSFKSFLILYAIAIDLAIQKPMMCVPGKSFFDGCNTCTCTDDGNFICTMTACEDYDPETDTSVPVKILEPPPDFWQNS</sequence>
<proteinExistence type="inferred from homology"/>
<dbReference type="RefSeq" id="XP_003250953.1">
    <property type="nucleotide sequence ID" value="XM_003250905.4"/>
</dbReference>
<comment type="subcellular location">
    <subcellularLocation>
        <location evidence="1">Secreted</location>
    </subcellularLocation>
</comment>
<name>A0A7M7GEP6_APIME</name>
<feature type="disulfide bond" evidence="7">
    <location>
        <begin position="37"/>
        <end position="47"/>
    </location>
</feature>
<evidence type="ECO:0000256" key="7">
    <source>
        <dbReference type="PROSITE-ProRule" id="PRU00776"/>
    </source>
</evidence>
<dbReference type="AlphaFoldDB" id="A0A7M7GEP6"/>
<evidence type="ECO:0000256" key="2">
    <source>
        <dbReference type="ARBA" id="ARBA00022525"/>
    </source>
</evidence>
<dbReference type="SMR" id="A0A7M7GEP6"/>
<reference evidence="10" key="1">
    <citation type="submission" date="2021-01" db="UniProtKB">
        <authorList>
            <consortium name="EnsemblMetazoa"/>
        </authorList>
    </citation>
    <scope>IDENTIFICATION</scope>
    <source>
        <strain evidence="10">DH4</strain>
    </source>
</reference>
<feature type="disulfide bond" evidence="7">
    <location>
        <begin position="24"/>
        <end position="39"/>
    </location>
</feature>
<evidence type="ECO:0000313" key="12">
    <source>
        <dbReference type="RefSeq" id="XP_003250953.1"/>
    </source>
</evidence>
<dbReference type="SUPFAM" id="SSF57283">
    <property type="entry name" value="PMP inhibitors"/>
    <property type="match status" value="1"/>
</dbReference>
<evidence type="ECO:0000256" key="6">
    <source>
        <dbReference type="ARBA" id="ARBA00029459"/>
    </source>
</evidence>
<keyword evidence="2" id="KW-0964">Secreted</keyword>
<feature type="disulfide bond" evidence="7">
    <location>
        <begin position="34"/>
        <end position="52"/>
    </location>
</feature>
<dbReference type="InterPro" id="IPR008037">
    <property type="entry name" value="Pacifastin_dom"/>
</dbReference>